<sequence>MMVPDYALIGEISLYSMGFIDARSLVYQTLESLACLPNLGSKEKRHLNACNKIKKAELPLKALCIKSVLLGKYESIHLYKSNRGKEHLTS</sequence>
<gene>
    <name evidence="1" type="ORF">SMTD_LOCUS17396</name>
</gene>
<reference evidence="1 2" key="1">
    <citation type="submission" date="2018-11" db="EMBL/GenBank/DDBJ databases">
        <authorList>
            <consortium name="Pathogen Informatics"/>
        </authorList>
    </citation>
    <scope>NUCLEOTIDE SEQUENCE [LARGE SCALE GENOMIC DNA]</scope>
    <source>
        <strain>Denwood</strain>
        <strain evidence="2">Zambia</strain>
    </source>
</reference>
<dbReference type="Proteomes" id="UP000269396">
    <property type="component" value="Unassembled WGS sequence"/>
</dbReference>
<organism evidence="1 2">
    <name type="scientific">Schistosoma mattheei</name>
    <dbReference type="NCBI Taxonomy" id="31246"/>
    <lineage>
        <taxon>Eukaryota</taxon>
        <taxon>Metazoa</taxon>
        <taxon>Spiralia</taxon>
        <taxon>Lophotrochozoa</taxon>
        <taxon>Platyhelminthes</taxon>
        <taxon>Trematoda</taxon>
        <taxon>Digenea</taxon>
        <taxon>Strigeidida</taxon>
        <taxon>Schistosomatoidea</taxon>
        <taxon>Schistosomatidae</taxon>
        <taxon>Schistosoma</taxon>
    </lineage>
</organism>
<evidence type="ECO:0000313" key="2">
    <source>
        <dbReference type="Proteomes" id="UP000269396"/>
    </source>
</evidence>
<dbReference type="AlphaFoldDB" id="A0A183PSR0"/>
<evidence type="ECO:0000313" key="1">
    <source>
        <dbReference type="EMBL" id="VDP74098.1"/>
    </source>
</evidence>
<protein>
    <submittedName>
        <fullName evidence="1">Uncharacterized protein</fullName>
    </submittedName>
</protein>
<dbReference type="EMBL" id="UZAL01038656">
    <property type="protein sequence ID" value="VDP74098.1"/>
    <property type="molecule type" value="Genomic_DNA"/>
</dbReference>
<keyword evidence="2" id="KW-1185">Reference proteome</keyword>
<proteinExistence type="predicted"/>
<dbReference type="STRING" id="31246.A0A183PSR0"/>
<name>A0A183PSR0_9TREM</name>
<accession>A0A183PSR0</accession>